<dbReference type="RefSeq" id="WP_214563222.1">
    <property type="nucleotide sequence ID" value="NZ_JAHEWX010000014.1"/>
</dbReference>
<dbReference type="EMBL" id="JAHEWX010000014">
    <property type="protein sequence ID" value="MBT1542420.1"/>
    <property type="molecule type" value="Genomic_DNA"/>
</dbReference>
<evidence type="ECO:0000313" key="2">
    <source>
        <dbReference type="Proteomes" id="UP000709437"/>
    </source>
</evidence>
<evidence type="ECO:0008006" key="3">
    <source>
        <dbReference type="Google" id="ProtNLM"/>
    </source>
</evidence>
<comment type="caution">
    <text evidence="1">The sequence shown here is derived from an EMBL/GenBank/DDBJ whole genome shotgun (WGS) entry which is preliminary data.</text>
</comment>
<protein>
    <recommendedName>
        <fullName evidence="3">Transcriptional regulator, AbiEi antitoxin, Type IV TA system</fullName>
    </recommendedName>
</protein>
<accession>A0A9Q2W544</accession>
<organism evidence="1 2">
    <name type="scientific">Curtobacterium flaccumfaciens pv. flaccumfaciens</name>
    <dbReference type="NCBI Taxonomy" id="138532"/>
    <lineage>
        <taxon>Bacteria</taxon>
        <taxon>Bacillati</taxon>
        <taxon>Actinomycetota</taxon>
        <taxon>Actinomycetes</taxon>
        <taxon>Micrococcales</taxon>
        <taxon>Microbacteriaceae</taxon>
        <taxon>Curtobacterium</taxon>
    </lineage>
</organism>
<gene>
    <name evidence="1" type="ORF">KK103_11660</name>
</gene>
<name>A0A9Q2W544_9MICO</name>
<evidence type="ECO:0000313" key="1">
    <source>
        <dbReference type="EMBL" id="MBT1542420.1"/>
    </source>
</evidence>
<proteinExistence type="predicted"/>
<dbReference type="AlphaFoldDB" id="A0A9Q2W544"/>
<sequence>MNALARTALVRVPSALHEPVRLFHGAAVERPEWEALSPLERRRLFVRARYGSLQSECVVSGTSAAALWGLPDFDATDWRLHVIDVRLDKTHTGRGVVRHAGRIRNGERVVVDGIPTTSLDRTVLDIARRQSFTHAVVVLDHVLRSALVSREGLVAALDALGPPGRLRGCRQAAAAIDFADASAESPGESISRVTARDLGGPAPELQREFETPLGRFRTDFWWPDAGVIGEFDGRLKYDDPRALWDEKNREDALRRDPEVRGFARWTMREAADARALAAVLSAAGLPLFRAAPISARRQPGS</sequence>
<reference evidence="1" key="1">
    <citation type="submission" date="2021-05" db="EMBL/GenBank/DDBJ databases">
        <title>Whole genome sequence of Curtobacterium flaccumfaciens pv. flaccumfaciens strain CFBP 3417.</title>
        <authorList>
            <person name="Osdaghi E."/>
            <person name="Taghouti G."/>
            <person name="Portier P."/>
            <person name="Fazliarab A."/>
            <person name="Taghavi S.M."/>
            <person name="Briand M."/>
            <person name="Le-Saux M."/>
            <person name="Jacques M.-A."/>
        </authorList>
    </citation>
    <scope>NUCLEOTIDE SEQUENCE</scope>
    <source>
        <strain evidence="1">CFBP 3417</strain>
    </source>
</reference>
<dbReference type="Proteomes" id="UP000709437">
    <property type="component" value="Unassembled WGS sequence"/>
</dbReference>